<evidence type="ECO:0000313" key="4">
    <source>
        <dbReference type="Proteomes" id="UP000587527"/>
    </source>
</evidence>
<dbReference type="EMBL" id="JACHMN010000001">
    <property type="protein sequence ID" value="MBB5867837.1"/>
    <property type="molecule type" value="Genomic_DNA"/>
</dbReference>
<dbReference type="Gene3D" id="3.40.50.1820">
    <property type="entry name" value="alpha/beta hydrolase"/>
    <property type="match status" value="1"/>
</dbReference>
<dbReference type="PANTHER" id="PTHR11487">
    <property type="entry name" value="THIOESTERASE"/>
    <property type="match status" value="1"/>
</dbReference>
<dbReference type="GO" id="GO:0008610">
    <property type="term" value="P:lipid biosynthetic process"/>
    <property type="evidence" value="ECO:0007669"/>
    <property type="project" value="TreeGrafter"/>
</dbReference>
<dbReference type="InterPro" id="IPR029058">
    <property type="entry name" value="AB_hydrolase_fold"/>
</dbReference>
<dbReference type="Pfam" id="PF00975">
    <property type="entry name" value="Thioesterase"/>
    <property type="match status" value="1"/>
</dbReference>
<feature type="domain" description="Thioesterase" evidence="2">
    <location>
        <begin position="22"/>
        <end position="240"/>
    </location>
</feature>
<dbReference type="RefSeq" id="WP_184833046.1">
    <property type="nucleotide sequence ID" value="NZ_JACHMN010000001.1"/>
</dbReference>
<reference evidence="3 4" key="1">
    <citation type="submission" date="2020-08" db="EMBL/GenBank/DDBJ databases">
        <title>Sequencing the genomes of 1000 actinobacteria strains.</title>
        <authorList>
            <person name="Klenk H.-P."/>
        </authorList>
    </citation>
    <scope>NUCLEOTIDE SEQUENCE [LARGE SCALE GENOMIC DNA]</scope>
    <source>
        <strain evidence="3 4">DSM 45362</strain>
    </source>
</reference>
<evidence type="ECO:0000259" key="2">
    <source>
        <dbReference type="Pfam" id="PF00975"/>
    </source>
</evidence>
<dbReference type="Proteomes" id="UP000587527">
    <property type="component" value="Unassembled WGS sequence"/>
</dbReference>
<sequence>MTTEAGRWLPSGRRPDPDAAVRLLCLPHAGGGASSYRAWRAAFPPGVDVLPLQLTGRETRRREPHSIDIGEIASAVAAYADRPYALFGLSMGARIAFETARELRHRRFPPPIGLYVAAALPPDAPDPLVGRLAVLPDDELLTELIGWGGMPAAILAETELLAMILPVLRADLRWLAAAVHRRQEPLEIPIVAFAGEDDPSVRPAQLIGWADHTLGTFDLHTLPGSHFAVHEDPAAVARVLTPRLGRTGRAAPAGPR</sequence>
<keyword evidence="4" id="KW-1185">Reference proteome</keyword>
<protein>
    <submittedName>
        <fullName evidence="3">Surfactin synthase thioesterase subunit</fullName>
    </submittedName>
</protein>
<comment type="similarity">
    <text evidence="1">Belongs to the thioesterase family.</text>
</comment>
<gene>
    <name evidence="3" type="ORF">F4553_001216</name>
</gene>
<dbReference type="AlphaFoldDB" id="A0A841BFH0"/>
<dbReference type="PANTHER" id="PTHR11487:SF0">
    <property type="entry name" value="S-ACYL FATTY ACID SYNTHASE THIOESTERASE, MEDIUM CHAIN"/>
    <property type="match status" value="1"/>
</dbReference>
<proteinExistence type="inferred from homology"/>
<evidence type="ECO:0000313" key="3">
    <source>
        <dbReference type="EMBL" id="MBB5867837.1"/>
    </source>
</evidence>
<name>A0A841BFH0_9ACTN</name>
<dbReference type="SUPFAM" id="SSF53474">
    <property type="entry name" value="alpha/beta-Hydrolases"/>
    <property type="match status" value="1"/>
</dbReference>
<dbReference type="InterPro" id="IPR012223">
    <property type="entry name" value="TEII"/>
</dbReference>
<comment type="caution">
    <text evidence="3">The sequence shown here is derived from an EMBL/GenBank/DDBJ whole genome shotgun (WGS) entry which is preliminary data.</text>
</comment>
<evidence type="ECO:0000256" key="1">
    <source>
        <dbReference type="ARBA" id="ARBA00007169"/>
    </source>
</evidence>
<dbReference type="InterPro" id="IPR001031">
    <property type="entry name" value="Thioesterase"/>
</dbReference>
<accession>A0A841BFH0</accession>
<organism evidence="3 4">
    <name type="scientific">Allocatelliglobosispora scoriae</name>
    <dbReference type="NCBI Taxonomy" id="643052"/>
    <lineage>
        <taxon>Bacteria</taxon>
        <taxon>Bacillati</taxon>
        <taxon>Actinomycetota</taxon>
        <taxon>Actinomycetes</taxon>
        <taxon>Micromonosporales</taxon>
        <taxon>Micromonosporaceae</taxon>
        <taxon>Allocatelliglobosispora</taxon>
    </lineage>
</organism>